<keyword evidence="1" id="KW-1133">Transmembrane helix</keyword>
<protein>
    <submittedName>
        <fullName evidence="2">Uncharacterized protein</fullName>
    </submittedName>
</protein>
<reference evidence="2" key="2">
    <citation type="submission" date="2020-07" db="EMBL/GenBank/DDBJ databases">
        <authorList>
            <person name="Vera ALvarez R."/>
            <person name="Arias-Moreno D.M."/>
            <person name="Jimenez-Jacinto V."/>
            <person name="Jimenez-Bremont J.F."/>
            <person name="Swaminathan K."/>
            <person name="Moose S.P."/>
            <person name="Guerrero-Gonzalez M.L."/>
            <person name="Marino-Ramirez L."/>
            <person name="Landsman D."/>
            <person name="Rodriguez-Kessler M."/>
            <person name="Delgado-Sanchez P."/>
        </authorList>
    </citation>
    <scope>NUCLEOTIDE SEQUENCE</scope>
    <source>
        <tissue evidence="2">Cladode</tissue>
    </source>
</reference>
<organism evidence="2">
    <name type="scientific">Opuntia streptacantha</name>
    <name type="common">Prickly pear cactus</name>
    <name type="synonym">Opuntia cardona</name>
    <dbReference type="NCBI Taxonomy" id="393608"/>
    <lineage>
        <taxon>Eukaryota</taxon>
        <taxon>Viridiplantae</taxon>
        <taxon>Streptophyta</taxon>
        <taxon>Embryophyta</taxon>
        <taxon>Tracheophyta</taxon>
        <taxon>Spermatophyta</taxon>
        <taxon>Magnoliopsida</taxon>
        <taxon>eudicotyledons</taxon>
        <taxon>Gunneridae</taxon>
        <taxon>Pentapetalae</taxon>
        <taxon>Caryophyllales</taxon>
        <taxon>Cactineae</taxon>
        <taxon>Cactaceae</taxon>
        <taxon>Opuntioideae</taxon>
        <taxon>Opuntia</taxon>
    </lineage>
</organism>
<feature type="transmembrane region" description="Helical" evidence="1">
    <location>
        <begin position="52"/>
        <end position="73"/>
    </location>
</feature>
<reference evidence="2" key="1">
    <citation type="journal article" date="2013" name="J. Plant Res.">
        <title>Effect of fungi and light on seed germination of three Opuntia species from semiarid lands of central Mexico.</title>
        <authorList>
            <person name="Delgado-Sanchez P."/>
            <person name="Jimenez-Bremont J.F."/>
            <person name="Guerrero-Gonzalez Mde L."/>
            <person name="Flores J."/>
        </authorList>
    </citation>
    <scope>NUCLEOTIDE SEQUENCE</scope>
    <source>
        <tissue evidence="2">Cladode</tissue>
    </source>
</reference>
<name>A0A7C8YYU3_OPUST</name>
<evidence type="ECO:0000313" key="2">
    <source>
        <dbReference type="EMBL" id="MBA4630032.1"/>
    </source>
</evidence>
<sequence length="100" mass="11267">MGREAKAVPLRKRHKQSRCSLYTFFRLSQHWRFGPGARPSTKGAHGAMERSWGPHCAMVGLLGVAGIACWATVRLRFRRRKVKNGKGRIRLVVLRGAKGE</sequence>
<evidence type="ECO:0000256" key="1">
    <source>
        <dbReference type="SAM" id="Phobius"/>
    </source>
</evidence>
<accession>A0A7C8YYU3</accession>
<dbReference type="AlphaFoldDB" id="A0A7C8YYU3"/>
<proteinExistence type="predicted"/>
<dbReference type="EMBL" id="GISG01071680">
    <property type="protein sequence ID" value="MBA4630032.1"/>
    <property type="molecule type" value="Transcribed_RNA"/>
</dbReference>
<keyword evidence="1" id="KW-0812">Transmembrane</keyword>
<keyword evidence="1" id="KW-0472">Membrane</keyword>